<keyword evidence="4" id="KW-1185">Reference proteome</keyword>
<evidence type="ECO:0000313" key="3">
    <source>
        <dbReference type="EMBL" id="GAA4876262.1"/>
    </source>
</evidence>
<evidence type="ECO:0008006" key="5">
    <source>
        <dbReference type="Google" id="ProtNLM"/>
    </source>
</evidence>
<dbReference type="Proteomes" id="UP001499988">
    <property type="component" value="Unassembled WGS sequence"/>
</dbReference>
<dbReference type="PANTHER" id="PTHR38108:SF1">
    <property type="entry name" value="UPF0319 PROTEIN YCCT"/>
    <property type="match status" value="1"/>
</dbReference>
<evidence type="ECO:0000256" key="1">
    <source>
        <dbReference type="ARBA" id="ARBA00008490"/>
    </source>
</evidence>
<sequence>MNAIIVFIMTLGLTFATSAGQLYMPLDVELLSINGEDTPSYLKQAPLNDGINLLKVRYINYYTDDTNQHDDVAPTSDVYWLKFNTSSDINLTVPKLYDLDEAKAFAHKPTFTLSNEDRQIHTDQLSNDAMIYKLLK</sequence>
<comment type="similarity">
    <text evidence="1">Belongs to the UPF0319 family.</text>
</comment>
<evidence type="ECO:0000256" key="2">
    <source>
        <dbReference type="ARBA" id="ARBA00022729"/>
    </source>
</evidence>
<dbReference type="Pfam" id="PF09829">
    <property type="entry name" value="DUF2057"/>
    <property type="match status" value="1"/>
</dbReference>
<name>A0ABP9EDM8_9GAMM</name>
<comment type="caution">
    <text evidence="3">The sequence shown here is derived from an EMBL/GenBank/DDBJ whole genome shotgun (WGS) entry which is preliminary data.</text>
</comment>
<dbReference type="PANTHER" id="PTHR38108">
    <property type="entry name" value="UPF0319 PROTEIN YCCT"/>
    <property type="match status" value="1"/>
</dbReference>
<accession>A0ABP9EDM8</accession>
<gene>
    <name evidence="3" type="ORF">GCM10023333_06890</name>
</gene>
<keyword evidence="2" id="KW-0732">Signal</keyword>
<protein>
    <recommendedName>
        <fullName evidence="5">DUF2057 domain-containing protein</fullName>
    </recommendedName>
</protein>
<dbReference type="EMBL" id="BAABJZ010000008">
    <property type="protein sequence ID" value="GAA4876262.1"/>
    <property type="molecule type" value="Genomic_DNA"/>
</dbReference>
<dbReference type="InterPro" id="IPR018635">
    <property type="entry name" value="UPF0319"/>
</dbReference>
<dbReference type="RefSeq" id="WP_345333444.1">
    <property type="nucleotide sequence ID" value="NZ_BAABJZ010000008.1"/>
</dbReference>
<proteinExistence type="inferred from homology"/>
<reference evidence="4" key="1">
    <citation type="journal article" date="2019" name="Int. J. Syst. Evol. Microbiol.">
        <title>The Global Catalogue of Microorganisms (GCM) 10K type strain sequencing project: providing services to taxonomists for standard genome sequencing and annotation.</title>
        <authorList>
            <consortium name="The Broad Institute Genomics Platform"/>
            <consortium name="The Broad Institute Genome Sequencing Center for Infectious Disease"/>
            <person name="Wu L."/>
            <person name="Ma J."/>
        </authorList>
    </citation>
    <scope>NUCLEOTIDE SEQUENCE [LARGE SCALE GENOMIC DNA]</scope>
    <source>
        <strain evidence="4">JCM 18401</strain>
    </source>
</reference>
<evidence type="ECO:0000313" key="4">
    <source>
        <dbReference type="Proteomes" id="UP001499988"/>
    </source>
</evidence>
<organism evidence="3 4">
    <name type="scientific">Ferrimonas pelagia</name>
    <dbReference type="NCBI Taxonomy" id="1177826"/>
    <lineage>
        <taxon>Bacteria</taxon>
        <taxon>Pseudomonadati</taxon>
        <taxon>Pseudomonadota</taxon>
        <taxon>Gammaproteobacteria</taxon>
        <taxon>Alteromonadales</taxon>
        <taxon>Ferrimonadaceae</taxon>
        <taxon>Ferrimonas</taxon>
    </lineage>
</organism>